<gene>
    <name evidence="12" type="primary">LOC112693690</name>
</gene>
<dbReference type="GO" id="GO:0005886">
    <property type="term" value="C:plasma membrane"/>
    <property type="evidence" value="ECO:0007669"/>
    <property type="project" value="UniProtKB-SubCell"/>
</dbReference>
<feature type="transmembrane region" description="Helical" evidence="10">
    <location>
        <begin position="40"/>
        <end position="64"/>
    </location>
</feature>
<evidence type="ECO:0000256" key="2">
    <source>
        <dbReference type="ARBA" id="ARBA00022475"/>
    </source>
</evidence>
<feature type="transmembrane region" description="Helical" evidence="10">
    <location>
        <begin position="126"/>
        <end position="147"/>
    </location>
</feature>
<keyword evidence="9 10" id="KW-0807">Transducer</keyword>
<comment type="similarity">
    <text evidence="10">Belongs to the insect chemoreceptor superfamily. Heteromeric odorant receptor channel (TC 1.A.69) family.</text>
</comment>
<keyword evidence="6 10" id="KW-1133">Transmembrane helix</keyword>
<feature type="transmembrane region" description="Helical" evidence="10">
    <location>
        <begin position="328"/>
        <end position="347"/>
    </location>
</feature>
<feature type="transmembrane region" description="Helical" evidence="10">
    <location>
        <begin position="70"/>
        <end position="92"/>
    </location>
</feature>
<accession>A0A8B8GPY0</accession>
<dbReference type="GO" id="GO:0004984">
    <property type="term" value="F:olfactory receptor activity"/>
    <property type="evidence" value="ECO:0007669"/>
    <property type="project" value="InterPro"/>
</dbReference>
<evidence type="ECO:0000256" key="4">
    <source>
        <dbReference type="ARBA" id="ARBA00022692"/>
    </source>
</evidence>
<evidence type="ECO:0000256" key="10">
    <source>
        <dbReference type="RuleBase" id="RU351113"/>
    </source>
</evidence>
<evidence type="ECO:0000256" key="6">
    <source>
        <dbReference type="ARBA" id="ARBA00022989"/>
    </source>
</evidence>
<evidence type="ECO:0000313" key="11">
    <source>
        <dbReference type="Proteomes" id="UP000694846"/>
    </source>
</evidence>
<name>A0A8B8GPY0_9HEMI</name>
<evidence type="ECO:0000313" key="12">
    <source>
        <dbReference type="RefSeq" id="XP_025424666.1"/>
    </source>
</evidence>
<comment type="caution">
    <text evidence="10">Lacks conserved residue(s) required for the propagation of feature annotation.</text>
</comment>
<keyword evidence="2" id="KW-1003">Cell membrane</keyword>
<evidence type="ECO:0000256" key="7">
    <source>
        <dbReference type="ARBA" id="ARBA00023136"/>
    </source>
</evidence>
<reference evidence="12" key="1">
    <citation type="submission" date="2025-08" db="UniProtKB">
        <authorList>
            <consortium name="RefSeq"/>
        </authorList>
    </citation>
    <scope>IDENTIFICATION</scope>
    <source>
        <tissue evidence="12">Whole body</tissue>
    </source>
</reference>
<dbReference type="GO" id="GO:0005549">
    <property type="term" value="F:odorant binding"/>
    <property type="evidence" value="ECO:0007669"/>
    <property type="project" value="InterPro"/>
</dbReference>
<dbReference type="GO" id="GO:0007165">
    <property type="term" value="P:signal transduction"/>
    <property type="evidence" value="ECO:0007669"/>
    <property type="project" value="UniProtKB-KW"/>
</dbReference>
<proteinExistence type="inferred from homology"/>
<evidence type="ECO:0000256" key="9">
    <source>
        <dbReference type="ARBA" id="ARBA00023224"/>
    </source>
</evidence>
<dbReference type="Pfam" id="PF02949">
    <property type="entry name" value="7tm_6"/>
    <property type="match status" value="1"/>
</dbReference>
<comment type="subcellular location">
    <subcellularLocation>
        <location evidence="1 10">Cell membrane</location>
        <topology evidence="1 10">Multi-pass membrane protein</topology>
    </subcellularLocation>
</comment>
<evidence type="ECO:0000256" key="5">
    <source>
        <dbReference type="ARBA" id="ARBA00022725"/>
    </source>
</evidence>
<dbReference type="InterPro" id="IPR004117">
    <property type="entry name" value="7tm6_olfct_rcpt"/>
</dbReference>
<dbReference type="PANTHER" id="PTHR21137">
    <property type="entry name" value="ODORANT RECEPTOR"/>
    <property type="match status" value="1"/>
</dbReference>
<organism evidence="11 12">
    <name type="scientific">Sipha flava</name>
    <name type="common">yellow sugarcane aphid</name>
    <dbReference type="NCBI Taxonomy" id="143950"/>
    <lineage>
        <taxon>Eukaryota</taxon>
        <taxon>Metazoa</taxon>
        <taxon>Ecdysozoa</taxon>
        <taxon>Arthropoda</taxon>
        <taxon>Hexapoda</taxon>
        <taxon>Insecta</taxon>
        <taxon>Pterygota</taxon>
        <taxon>Neoptera</taxon>
        <taxon>Paraneoptera</taxon>
        <taxon>Hemiptera</taxon>
        <taxon>Sternorrhyncha</taxon>
        <taxon>Aphidomorpha</taxon>
        <taxon>Aphidoidea</taxon>
        <taxon>Aphididae</taxon>
        <taxon>Sipha</taxon>
    </lineage>
</organism>
<keyword evidence="4 10" id="KW-0812">Transmembrane</keyword>
<keyword evidence="11" id="KW-1185">Reference proteome</keyword>
<feature type="transmembrane region" description="Helical" evidence="10">
    <location>
        <begin position="289"/>
        <end position="308"/>
    </location>
</feature>
<evidence type="ECO:0000256" key="1">
    <source>
        <dbReference type="ARBA" id="ARBA00004651"/>
    </source>
</evidence>
<evidence type="ECO:0000256" key="3">
    <source>
        <dbReference type="ARBA" id="ARBA00022606"/>
    </source>
</evidence>
<keyword evidence="8 10" id="KW-0675">Receptor</keyword>
<dbReference type="Proteomes" id="UP000694846">
    <property type="component" value="Unplaced"/>
</dbReference>
<dbReference type="PANTHER" id="PTHR21137:SF35">
    <property type="entry name" value="ODORANT RECEPTOR 19A-RELATED"/>
    <property type="match status" value="1"/>
</dbReference>
<protein>
    <recommendedName>
        <fullName evidence="10">Odorant receptor</fullName>
    </recommendedName>
</protein>
<keyword evidence="5 10" id="KW-0552">Olfaction</keyword>
<keyword evidence="3 10" id="KW-0716">Sensory transduction</keyword>
<sequence length="424" mass="49879">MSAEIKTKNIFNSKLATFVTIRQILNPSTTKICGYNVYHLLIILFMFYMLTLSISLIVSLYYIMNDNIEISLYWGYIENFIFACFKMINILYNSKDLKKYMHVTSYNFMTYQHYNQKIFKNWQYRLTLLIILYLIIINFAYFSWGLIPLLFNHNSISIRRFDGSVEKYQLNIYNLFLIVPADMYNDNFNVFFSFELLTLCIFTYFTIIPDILIFTMIFALTCQLEAVNDAISSLGYNANASDNMKTYVNKTQEMIEVKRDVYNDLKILITDHQNVIKQMHGFYGKIRSTLFIQLFVTSSSLILILYIADLCFIKGNTEDSLIVTKVLIVLPTFTIQLFIKCFIIGNLNKKKDSITFMLYSSNWTDMDKKSKKLILFAMKLNNANDLKLKFTQTRIVNLEMFCNTIRLCYSIFSVLANYSLNKMK</sequence>
<keyword evidence="7 10" id="KW-0472">Membrane</keyword>
<dbReference type="RefSeq" id="XP_025424666.1">
    <property type="nucleotide sequence ID" value="XM_025568881.1"/>
</dbReference>
<dbReference type="OrthoDB" id="6597368at2759"/>
<dbReference type="GeneID" id="112693690"/>
<feature type="transmembrane region" description="Helical" evidence="10">
    <location>
        <begin position="196"/>
        <end position="220"/>
    </location>
</feature>
<dbReference type="AlphaFoldDB" id="A0A8B8GPY0"/>
<evidence type="ECO:0000256" key="8">
    <source>
        <dbReference type="ARBA" id="ARBA00023170"/>
    </source>
</evidence>